<evidence type="ECO:0000256" key="12">
    <source>
        <dbReference type="ARBA" id="ARBA00023012"/>
    </source>
</evidence>
<dbReference type="InterPro" id="IPR003660">
    <property type="entry name" value="HAMP_dom"/>
</dbReference>
<dbReference type="STRING" id="126156.SAMN05421670_3620"/>
<dbReference type="PANTHER" id="PTHR34220">
    <property type="entry name" value="SENSOR HISTIDINE KINASE YPDA"/>
    <property type="match status" value="1"/>
</dbReference>
<name>A0A1I6AUY6_9BACI</name>
<dbReference type="GO" id="GO:0005886">
    <property type="term" value="C:plasma membrane"/>
    <property type="evidence" value="ECO:0007669"/>
    <property type="project" value="UniProtKB-SubCell"/>
</dbReference>
<comment type="subcellular location">
    <subcellularLocation>
        <location evidence="2">Cell membrane</location>
        <topology evidence="2">Multi-pass membrane protein</topology>
    </subcellularLocation>
</comment>
<dbReference type="Gene3D" id="3.30.450.20">
    <property type="entry name" value="PAS domain"/>
    <property type="match status" value="1"/>
</dbReference>
<dbReference type="InterPro" id="IPR010559">
    <property type="entry name" value="Sig_transdc_His_kin_internal"/>
</dbReference>
<evidence type="ECO:0000313" key="18">
    <source>
        <dbReference type="Proteomes" id="UP000198734"/>
    </source>
</evidence>
<keyword evidence="9 17" id="KW-0418">Kinase</keyword>
<dbReference type="PRINTS" id="PR00344">
    <property type="entry name" value="BCTRLSENSOR"/>
</dbReference>
<dbReference type="RefSeq" id="WP_093538261.1">
    <property type="nucleotide sequence ID" value="NZ_FOXU01000009.1"/>
</dbReference>
<organism evidence="17 18">
    <name type="scientific">Psychrobacillus psychrotolerans</name>
    <dbReference type="NCBI Taxonomy" id="126156"/>
    <lineage>
        <taxon>Bacteria</taxon>
        <taxon>Bacillati</taxon>
        <taxon>Bacillota</taxon>
        <taxon>Bacilli</taxon>
        <taxon>Bacillales</taxon>
        <taxon>Bacillaceae</taxon>
        <taxon>Psychrobacillus</taxon>
    </lineage>
</organism>
<dbReference type="AlphaFoldDB" id="A0A1I6AUY6"/>
<evidence type="ECO:0000256" key="5">
    <source>
        <dbReference type="ARBA" id="ARBA00022553"/>
    </source>
</evidence>
<evidence type="ECO:0000256" key="3">
    <source>
        <dbReference type="ARBA" id="ARBA00012438"/>
    </source>
</evidence>
<evidence type="ECO:0000256" key="8">
    <source>
        <dbReference type="ARBA" id="ARBA00022741"/>
    </source>
</evidence>
<gene>
    <name evidence="17" type="ORF">SAMN05421670_3620</name>
</gene>
<evidence type="ECO:0000256" key="11">
    <source>
        <dbReference type="ARBA" id="ARBA00022989"/>
    </source>
</evidence>
<keyword evidence="6" id="KW-0808">Transferase</keyword>
<proteinExistence type="predicted"/>
<dbReference type="SMART" id="SM00387">
    <property type="entry name" value="HATPase_c"/>
    <property type="match status" value="1"/>
</dbReference>
<accession>A0A1I6AUY6</accession>
<keyword evidence="18" id="KW-1185">Reference proteome</keyword>
<dbReference type="InterPro" id="IPR036890">
    <property type="entry name" value="HATPase_C_sf"/>
</dbReference>
<keyword evidence="13 14" id="KW-0472">Membrane</keyword>
<keyword evidence="11 14" id="KW-1133">Transmembrane helix</keyword>
<keyword evidence="10" id="KW-0067">ATP-binding</keyword>
<dbReference type="Pfam" id="PF02518">
    <property type="entry name" value="HATPase_c"/>
    <property type="match status" value="1"/>
</dbReference>
<dbReference type="SUPFAM" id="SSF55874">
    <property type="entry name" value="ATPase domain of HSP90 chaperone/DNA topoisomerase II/histidine kinase"/>
    <property type="match status" value="1"/>
</dbReference>
<keyword evidence="4" id="KW-1003">Cell membrane</keyword>
<feature type="transmembrane region" description="Helical" evidence="14">
    <location>
        <begin position="20"/>
        <end position="42"/>
    </location>
</feature>
<keyword evidence="7 14" id="KW-0812">Transmembrane</keyword>
<evidence type="ECO:0000256" key="6">
    <source>
        <dbReference type="ARBA" id="ARBA00022679"/>
    </source>
</evidence>
<dbReference type="Pfam" id="PF00672">
    <property type="entry name" value="HAMP"/>
    <property type="match status" value="1"/>
</dbReference>
<dbReference type="PROSITE" id="PS50885">
    <property type="entry name" value="HAMP"/>
    <property type="match status" value="1"/>
</dbReference>
<dbReference type="PANTHER" id="PTHR34220:SF11">
    <property type="entry name" value="SENSOR PROTEIN KINASE HPTS"/>
    <property type="match status" value="1"/>
</dbReference>
<evidence type="ECO:0000256" key="4">
    <source>
        <dbReference type="ARBA" id="ARBA00022475"/>
    </source>
</evidence>
<protein>
    <recommendedName>
        <fullName evidence="3">histidine kinase</fullName>
        <ecNumber evidence="3">2.7.13.3</ecNumber>
    </recommendedName>
</protein>
<dbReference type="GO" id="GO:0000155">
    <property type="term" value="F:phosphorelay sensor kinase activity"/>
    <property type="evidence" value="ECO:0007669"/>
    <property type="project" value="InterPro"/>
</dbReference>
<dbReference type="InterPro" id="IPR004358">
    <property type="entry name" value="Sig_transdc_His_kin-like_C"/>
</dbReference>
<evidence type="ECO:0000256" key="2">
    <source>
        <dbReference type="ARBA" id="ARBA00004651"/>
    </source>
</evidence>
<comment type="catalytic activity">
    <reaction evidence="1">
        <text>ATP + protein L-histidine = ADP + protein N-phospho-L-histidine.</text>
        <dbReference type="EC" id="2.7.13.3"/>
    </reaction>
</comment>
<dbReference type="Pfam" id="PF06580">
    <property type="entry name" value="His_kinase"/>
    <property type="match status" value="1"/>
</dbReference>
<keyword evidence="8" id="KW-0547">Nucleotide-binding</keyword>
<evidence type="ECO:0000256" key="9">
    <source>
        <dbReference type="ARBA" id="ARBA00022777"/>
    </source>
</evidence>
<evidence type="ECO:0000259" key="15">
    <source>
        <dbReference type="PROSITE" id="PS50109"/>
    </source>
</evidence>
<evidence type="ECO:0000256" key="1">
    <source>
        <dbReference type="ARBA" id="ARBA00000085"/>
    </source>
</evidence>
<dbReference type="CDD" id="cd06225">
    <property type="entry name" value="HAMP"/>
    <property type="match status" value="1"/>
</dbReference>
<dbReference type="OrthoDB" id="9776552at2"/>
<evidence type="ECO:0000256" key="10">
    <source>
        <dbReference type="ARBA" id="ARBA00022840"/>
    </source>
</evidence>
<dbReference type="InterPro" id="IPR003594">
    <property type="entry name" value="HATPase_dom"/>
</dbReference>
<dbReference type="Gene3D" id="6.10.340.10">
    <property type="match status" value="1"/>
</dbReference>
<dbReference type="EC" id="2.7.13.3" evidence="3"/>
<evidence type="ECO:0000256" key="14">
    <source>
        <dbReference type="SAM" id="Phobius"/>
    </source>
</evidence>
<dbReference type="GO" id="GO:0005524">
    <property type="term" value="F:ATP binding"/>
    <property type="evidence" value="ECO:0007669"/>
    <property type="project" value="UniProtKB-KW"/>
</dbReference>
<dbReference type="InterPro" id="IPR005467">
    <property type="entry name" value="His_kinase_dom"/>
</dbReference>
<keyword evidence="5" id="KW-0597">Phosphoprotein</keyword>
<feature type="domain" description="Histidine kinase" evidence="15">
    <location>
        <begin position="496"/>
        <end position="602"/>
    </location>
</feature>
<evidence type="ECO:0000256" key="7">
    <source>
        <dbReference type="ARBA" id="ARBA00022692"/>
    </source>
</evidence>
<sequence length="602" mass="68857">MKQLKRLFQICQFKHVNYQIFSLMIITITIPLLILSVIIYIFSIQSAKSEYQNSSNLILNNLSFNFDQYLRSVEIGALTAHMDSNLQNALENWGKTDSDKDYVQSLEYENAIEHFISSIEMTIDNVDSVQIFLDNRVFYSSFKRAVYDVSNLSSEEWYKQTVAQKGKRVLFGTHQPFHRPNSSESVISIARVINKSGTRNPLGVLLIDIRLDSLRNILNLSENSNRNFVIMDDVGKIIYASDLNQVNSNKKFKTPVQQAISDNQTDNGSFYAEVNEVNSFFNYVTSPYSGWTVIQYIEEQEMTKHADILRQVILWLALFSIAMAMLFMVILYSRVTKPIIFLSKQVKKIGSGQFNVNLTSERQDEFGVLYQGISKMTTNLKNYIERASYLKAQQQLAHYRALKSQVNPHFLANALESIQMKAVINKQRDIAEMIGLLGQLFRITIQSGKETITLEEELTHIRLYIQVQQMRFGDKIQYIENLAPHSNSIHIVHFSLQPLVENAIIHGLEPMLGQGTLELSSTFSGKDLLIKIQDNGVGINPEQVQQLRDYLEESSNTLTEEHIGLKNVHEQIRYYFGNKYGITIDSVLGEGTTLTVRIPAFS</sequence>
<evidence type="ECO:0000259" key="16">
    <source>
        <dbReference type="PROSITE" id="PS50885"/>
    </source>
</evidence>
<evidence type="ECO:0000313" key="17">
    <source>
        <dbReference type="EMBL" id="SFQ72337.1"/>
    </source>
</evidence>
<reference evidence="18" key="1">
    <citation type="submission" date="2016-10" db="EMBL/GenBank/DDBJ databases">
        <authorList>
            <person name="Varghese N."/>
            <person name="Submissions S."/>
        </authorList>
    </citation>
    <scope>NUCLEOTIDE SEQUENCE [LARGE SCALE GENOMIC DNA]</scope>
    <source>
        <strain evidence="18">DSM 11706</strain>
    </source>
</reference>
<feature type="domain" description="HAMP" evidence="16">
    <location>
        <begin position="333"/>
        <end position="385"/>
    </location>
</feature>
<dbReference type="EMBL" id="FOXU01000009">
    <property type="protein sequence ID" value="SFQ72337.1"/>
    <property type="molecule type" value="Genomic_DNA"/>
</dbReference>
<feature type="transmembrane region" description="Helical" evidence="14">
    <location>
        <begin position="312"/>
        <end position="332"/>
    </location>
</feature>
<dbReference type="PROSITE" id="PS50109">
    <property type="entry name" value="HIS_KIN"/>
    <property type="match status" value="1"/>
</dbReference>
<dbReference type="Proteomes" id="UP000198734">
    <property type="component" value="Unassembled WGS sequence"/>
</dbReference>
<dbReference type="InterPro" id="IPR050640">
    <property type="entry name" value="Bact_2-comp_sensor_kinase"/>
</dbReference>
<dbReference type="SMART" id="SM00304">
    <property type="entry name" value="HAMP"/>
    <property type="match status" value="1"/>
</dbReference>
<dbReference type="SUPFAM" id="SSF158472">
    <property type="entry name" value="HAMP domain-like"/>
    <property type="match status" value="1"/>
</dbReference>
<keyword evidence="12" id="KW-0902">Two-component regulatory system</keyword>
<evidence type="ECO:0000256" key="13">
    <source>
        <dbReference type="ARBA" id="ARBA00023136"/>
    </source>
</evidence>
<dbReference type="Gene3D" id="3.30.565.10">
    <property type="entry name" value="Histidine kinase-like ATPase, C-terminal domain"/>
    <property type="match status" value="1"/>
</dbReference>